<reference evidence="9 10" key="1">
    <citation type="submission" date="2024-01" db="EMBL/GenBank/DDBJ databases">
        <title>Characterization of antibiotic resistant novel bacterial strains and their environmental applications.</title>
        <authorList>
            <person name="Manzoor S."/>
            <person name="Abbas S."/>
            <person name="Arshad M."/>
            <person name="Ahmed I."/>
        </authorList>
    </citation>
    <scope>NUCLEOTIDE SEQUENCE [LARGE SCALE GENOMIC DNA]</scope>
    <source>
        <strain evidence="9 10">NCCP-602</strain>
    </source>
</reference>
<dbReference type="PANTHER" id="PTHR46383:SF2">
    <property type="entry name" value="AMINOTRANSFERASE"/>
    <property type="match status" value="1"/>
</dbReference>
<evidence type="ECO:0000256" key="5">
    <source>
        <dbReference type="ARBA" id="ARBA00022898"/>
    </source>
</evidence>
<evidence type="ECO:0000256" key="7">
    <source>
        <dbReference type="SAM" id="MobiDB-lite"/>
    </source>
</evidence>
<evidence type="ECO:0000256" key="2">
    <source>
        <dbReference type="ARBA" id="ARBA00007441"/>
    </source>
</evidence>
<keyword evidence="4 6" id="KW-0808">Transferase</keyword>
<dbReference type="Proteomes" id="UP001498238">
    <property type="component" value="Unassembled WGS sequence"/>
</dbReference>
<dbReference type="EMBL" id="BAAAAF010000001">
    <property type="protein sequence ID" value="GAA0034325.1"/>
    <property type="molecule type" value="Genomic_DNA"/>
</dbReference>
<evidence type="ECO:0000256" key="4">
    <source>
        <dbReference type="ARBA" id="ARBA00022679"/>
    </source>
</evidence>
<feature type="region of interest" description="Disordered" evidence="7">
    <location>
        <begin position="1"/>
        <end position="27"/>
    </location>
</feature>
<evidence type="ECO:0000256" key="6">
    <source>
        <dbReference type="RuleBase" id="RU000481"/>
    </source>
</evidence>
<accession>A0ABN0SJS1</accession>
<evidence type="ECO:0000256" key="3">
    <source>
        <dbReference type="ARBA" id="ARBA00022576"/>
    </source>
</evidence>
<keyword evidence="3 6" id="KW-0032">Aminotransferase</keyword>
<dbReference type="EC" id="2.6.1.-" evidence="6"/>
<feature type="domain" description="Aminotransferase class I/classII large" evidence="8">
    <location>
        <begin position="59"/>
        <end position="417"/>
    </location>
</feature>
<comment type="cofactor">
    <cofactor evidence="1 6">
        <name>pyridoxal 5'-phosphate</name>
        <dbReference type="ChEBI" id="CHEBI:597326"/>
    </cofactor>
</comment>
<protein>
    <recommendedName>
        <fullName evidence="6">Aminotransferase</fullName>
        <ecNumber evidence="6">2.6.1.-</ecNumber>
    </recommendedName>
</protein>
<dbReference type="InterPro" id="IPR004838">
    <property type="entry name" value="NHTrfase_class1_PyrdxlP-BS"/>
</dbReference>
<sequence length="422" mass="44751">MNPDTTHAPSRVDAAVSDPATPGPATPGLAVSNRAGLVRPFAAMNIVGKVQAMQRAGRDTIAMCLGEPTQGAPGPVKRRAAQILSDGTNLGYSAVFGIPELREAIAGHYRDWYGIDIPIDRIQITTGSSGAFQTVFLTCFDVGDRVAVARPGYGAYKNILAALGADIVELDCGAEHGFQPTIDLLEAAHAQAPLKGLMLASPANPTGTMIGADHLGELITWCRDHDVQVISDEIYHGISYIGTRGETALAHDDEAIVISSFSKYWAMTGWRLGWAILPERLTKAAENVTGNLALCAPVPAQHAAVAAFDPESYAECEAAVASFARARDHVLDATADLGFTDMAPPDGAFYMYARIDDILERSGGRFATATQWCEDLLDATGVAFAPGDDFDSVDGWRSVRLSLAVGAERTAEALDRVLDHLG</sequence>
<dbReference type="Gene3D" id="3.40.640.10">
    <property type="entry name" value="Type I PLP-dependent aspartate aminotransferase-like (Major domain)"/>
    <property type="match status" value="1"/>
</dbReference>
<evidence type="ECO:0000313" key="9">
    <source>
        <dbReference type="EMBL" id="GAA0034325.1"/>
    </source>
</evidence>
<dbReference type="SUPFAM" id="SSF53383">
    <property type="entry name" value="PLP-dependent transferases"/>
    <property type="match status" value="1"/>
</dbReference>
<keyword evidence="10" id="KW-1185">Reference proteome</keyword>
<dbReference type="InterPro" id="IPR004839">
    <property type="entry name" value="Aminotransferase_I/II_large"/>
</dbReference>
<dbReference type="InterPro" id="IPR050596">
    <property type="entry name" value="AspAT/PAT-like"/>
</dbReference>
<dbReference type="InterPro" id="IPR015421">
    <property type="entry name" value="PyrdxlP-dep_Trfase_major"/>
</dbReference>
<organism evidence="9 10">
    <name type="scientific">Brevibacterium metallidurans</name>
    <dbReference type="NCBI Taxonomy" id="1482676"/>
    <lineage>
        <taxon>Bacteria</taxon>
        <taxon>Bacillati</taxon>
        <taxon>Actinomycetota</taxon>
        <taxon>Actinomycetes</taxon>
        <taxon>Micrococcales</taxon>
        <taxon>Brevibacteriaceae</taxon>
        <taxon>Brevibacterium</taxon>
    </lineage>
</organism>
<comment type="caution">
    <text evidence="9">The sequence shown here is derived from an EMBL/GenBank/DDBJ whole genome shotgun (WGS) entry which is preliminary data.</text>
</comment>
<comment type="similarity">
    <text evidence="2 6">Belongs to the class-I pyridoxal-phosphate-dependent aminotransferase family.</text>
</comment>
<gene>
    <name evidence="9" type="ORF">NCCP602_02860</name>
</gene>
<proteinExistence type="inferred from homology"/>
<dbReference type="Pfam" id="PF00155">
    <property type="entry name" value="Aminotran_1_2"/>
    <property type="match status" value="1"/>
</dbReference>
<dbReference type="PROSITE" id="PS00105">
    <property type="entry name" value="AA_TRANSFER_CLASS_1"/>
    <property type="match status" value="1"/>
</dbReference>
<evidence type="ECO:0000313" key="10">
    <source>
        <dbReference type="Proteomes" id="UP001498238"/>
    </source>
</evidence>
<evidence type="ECO:0000259" key="8">
    <source>
        <dbReference type="Pfam" id="PF00155"/>
    </source>
</evidence>
<dbReference type="PANTHER" id="PTHR46383">
    <property type="entry name" value="ASPARTATE AMINOTRANSFERASE"/>
    <property type="match status" value="1"/>
</dbReference>
<name>A0ABN0SJS1_9MICO</name>
<keyword evidence="5" id="KW-0663">Pyridoxal phosphate</keyword>
<dbReference type="GO" id="GO:0008483">
    <property type="term" value="F:transaminase activity"/>
    <property type="evidence" value="ECO:0007669"/>
    <property type="project" value="UniProtKB-KW"/>
</dbReference>
<evidence type="ECO:0000256" key="1">
    <source>
        <dbReference type="ARBA" id="ARBA00001933"/>
    </source>
</evidence>
<dbReference type="InterPro" id="IPR015424">
    <property type="entry name" value="PyrdxlP-dep_Trfase"/>
</dbReference>
<dbReference type="CDD" id="cd00609">
    <property type="entry name" value="AAT_like"/>
    <property type="match status" value="1"/>
</dbReference>